<dbReference type="AlphaFoldDB" id="A0A679BE14"/>
<proteinExistence type="predicted"/>
<evidence type="ECO:0000313" key="2">
    <source>
        <dbReference type="EMBL" id="BBF90196.1"/>
    </source>
</evidence>
<gene>
    <name evidence="2" type="primary">ORUFIb0044H24.13</name>
</gene>
<reference evidence="2" key="1">
    <citation type="submission" date="2018-08" db="EMBL/GenBank/DDBJ databases">
        <title>Oryza rufipogon genomic DNA, chromosome 11, BAC clone:ORUFIb0044H24.</title>
        <authorList>
            <person name="Wu J."/>
            <person name="Kanamori H."/>
        </authorList>
    </citation>
    <scope>NUCLEOTIDE SEQUENCE</scope>
    <source>
        <strain evidence="2">W1943</strain>
    </source>
</reference>
<evidence type="ECO:0000256" key="1">
    <source>
        <dbReference type="SAM" id="SignalP"/>
    </source>
</evidence>
<dbReference type="EMBL" id="AP018894">
    <property type="protein sequence ID" value="BBF90196.1"/>
    <property type="molecule type" value="Genomic_DNA"/>
</dbReference>
<feature type="chain" id="PRO_5025606950" evidence="1">
    <location>
        <begin position="30"/>
        <end position="81"/>
    </location>
</feature>
<accession>A0A679BE14</accession>
<sequence length="81" mass="9106">MAQILNKKAAAVFLFTSLMAMATVNFSSGHTTQGELLQHIKPSSKIGKRRPSFGQVAERGKEPVEAYHPQYLRAWLEMCRN</sequence>
<protein>
    <submittedName>
        <fullName evidence="2">Uncharacterized protein</fullName>
    </submittedName>
</protein>
<name>A0A679BE14_ORYRU</name>
<feature type="signal peptide" evidence="1">
    <location>
        <begin position="1"/>
        <end position="29"/>
    </location>
</feature>
<organism evidence="2">
    <name type="scientific">Oryza rufipogon</name>
    <name type="common">Brownbeard rice</name>
    <name type="synonym">Asian wild rice</name>
    <dbReference type="NCBI Taxonomy" id="4529"/>
    <lineage>
        <taxon>Eukaryota</taxon>
        <taxon>Viridiplantae</taxon>
        <taxon>Streptophyta</taxon>
        <taxon>Embryophyta</taxon>
        <taxon>Tracheophyta</taxon>
        <taxon>Spermatophyta</taxon>
        <taxon>Magnoliopsida</taxon>
        <taxon>Liliopsida</taxon>
        <taxon>Poales</taxon>
        <taxon>Poaceae</taxon>
        <taxon>BOP clade</taxon>
        <taxon>Oryzoideae</taxon>
        <taxon>Oryzeae</taxon>
        <taxon>Oryzinae</taxon>
        <taxon>Oryza</taxon>
    </lineage>
</organism>
<keyword evidence="1" id="KW-0732">Signal</keyword>